<feature type="domain" description="Fido" evidence="3">
    <location>
        <begin position="1"/>
        <end position="95"/>
    </location>
</feature>
<keyword evidence="2" id="KW-0067">ATP-binding</keyword>
<keyword evidence="2" id="KW-0547">Nucleotide-binding</keyword>
<dbReference type="Pfam" id="PF02661">
    <property type="entry name" value="Fic"/>
    <property type="match status" value="1"/>
</dbReference>
<dbReference type="GO" id="GO:0005524">
    <property type="term" value="F:ATP binding"/>
    <property type="evidence" value="ECO:0007669"/>
    <property type="project" value="UniProtKB-KW"/>
</dbReference>
<dbReference type="HOGENOM" id="CLU_1910959_0_0_7"/>
<feature type="active site" evidence="1">
    <location>
        <position position="26"/>
    </location>
</feature>
<evidence type="ECO:0000256" key="2">
    <source>
        <dbReference type="PIRSR" id="PIRSR640198-2"/>
    </source>
</evidence>
<evidence type="ECO:0000256" key="1">
    <source>
        <dbReference type="PIRSR" id="PIRSR640198-1"/>
    </source>
</evidence>
<accession>W4L3Y3</accession>
<dbReference type="EMBL" id="AZHX01002937">
    <property type="protein sequence ID" value="ETW92370.1"/>
    <property type="molecule type" value="Genomic_DNA"/>
</dbReference>
<dbReference type="InterPro" id="IPR003812">
    <property type="entry name" value="Fido"/>
</dbReference>
<evidence type="ECO:0000259" key="3">
    <source>
        <dbReference type="PROSITE" id="PS51459"/>
    </source>
</evidence>
<dbReference type="PANTHER" id="PTHR13504">
    <property type="entry name" value="FIDO DOMAIN-CONTAINING PROTEIN DDB_G0283145"/>
    <property type="match status" value="1"/>
</dbReference>
<dbReference type="InterPro" id="IPR036597">
    <property type="entry name" value="Fido-like_dom_sf"/>
</dbReference>
<dbReference type="AlphaFoldDB" id="W4L3Y3"/>
<sequence>MQVNATDELPIPIVAALAHYQLATIHPYFDGNGRAARLLTTLILHRFGYGLKGIYTLEAYYAQNLPAYYEALAVGPSHNYYLGRAEADVTDFVTYFCLGMAEACTRIRNRAEALQGQGTWDQSPILRELTAQQR</sequence>
<evidence type="ECO:0000313" key="5">
    <source>
        <dbReference type="Proteomes" id="UP000019140"/>
    </source>
</evidence>
<evidence type="ECO:0000313" key="4">
    <source>
        <dbReference type="EMBL" id="ETW92370.1"/>
    </source>
</evidence>
<protein>
    <recommendedName>
        <fullName evidence="3">Fido domain-containing protein</fullName>
    </recommendedName>
</protein>
<comment type="caution">
    <text evidence="4">The sequence shown here is derived from an EMBL/GenBank/DDBJ whole genome shotgun (WGS) entry which is preliminary data.</text>
</comment>
<organism evidence="4 5">
    <name type="scientific">Candidatus Entotheonella gemina</name>
    <dbReference type="NCBI Taxonomy" id="1429439"/>
    <lineage>
        <taxon>Bacteria</taxon>
        <taxon>Pseudomonadati</taxon>
        <taxon>Nitrospinota/Tectimicrobiota group</taxon>
        <taxon>Candidatus Tectimicrobiota</taxon>
        <taxon>Candidatus Entotheonellia</taxon>
        <taxon>Candidatus Entotheonellales</taxon>
        <taxon>Candidatus Entotheonellaceae</taxon>
        <taxon>Candidatus Entotheonella</taxon>
    </lineage>
</organism>
<dbReference type="Proteomes" id="UP000019140">
    <property type="component" value="Unassembled WGS sequence"/>
</dbReference>
<dbReference type="InterPro" id="IPR040198">
    <property type="entry name" value="Fido_containing"/>
</dbReference>
<dbReference type="PROSITE" id="PS51459">
    <property type="entry name" value="FIDO"/>
    <property type="match status" value="1"/>
</dbReference>
<feature type="non-terminal residue" evidence="4">
    <location>
        <position position="134"/>
    </location>
</feature>
<proteinExistence type="predicted"/>
<name>W4L3Y3_9BACT</name>
<feature type="binding site" evidence="2">
    <location>
        <begin position="30"/>
        <end position="37"/>
    </location>
    <ligand>
        <name>ATP</name>
        <dbReference type="ChEBI" id="CHEBI:30616"/>
    </ligand>
</feature>
<gene>
    <name evidence="4" type="ORF">ETSY2_53605</name>
</gene>
<keyword evidence="5" id="KW-1185">Reference proteome</keyword>
<dbReference type="PANTHER" id="PTHR13504:SF38">
    <property type="entry name" value="FIDO DOMAIN-CONTAINING PROTEIN"/>
    <property type="match status" value="1"/>
</dbReference>
<dbReference type="Gene3D" id="1.10.3290.10">
    <property type="entry name" value="Fido-like domain"/>
    <property type="match status" value="1"/>
</dbReference>
<dbReference type="SUPFAM" id="SSF140931">
    <property type="entry name" value="Fic-like"/>
    <property type="match status" value="1"/>
</dbReference>
<reference evidence="4 5" key="1">
    <citation type="journal article" date="2014" name="Nature">
        <title>An environmental bacterial taxon with a large and distinct metabolic repertoire.</title>
        <authorList>
            <person name="Wilson M.C."/>
            <person name="Mori T."/>
            <person name="Ruckert C."/>
            <person name="Uria A.R."/>
            <person name="Helf M.J."/>
            <person name="Takada K."/>
            <person name="Gernert C."/>
            <person name="Steffens U.A."/>
            <person name="Heycke N."/>
            <person name="Schmitt S."/>
            <person name="Rinke C."/>
            <person name="Helfrich E.J."/>
            <person name="Brachmann A.O."/>
            <person name="Gurgui C."/>
            <person name="Wakimoto T."/>
            <person name="Kracht M."/>
            <person name="Crusemann M."/>
            <person name="Hentschel U."/>
            <person name="Abe I."/>
            <person name="Matsunaga S."/>
            <person name="Kalinowski J."/>
            <person name="Takeyama H."/>
            <person name="Piel J."/>
        </authorList>
    </citation>
    <scope>NUCLEOTIDE SEQUENCE [LARGE SCALE GENOMIC DNA]</scope>
    <source>
        <strain evidence="5">TSY2</strain>
    </source>
</reference>